<evidence type="ECO:0000259" key="1">
    <source>
        <dbReference type="Pfam" id="PF04149"/>
    </source>
</evidence>
<dbReference type="InterPro" id="IPR007278">
    <property type="entry name" value="DUF397"/>
</dbReference>
<dbReference type="Pfam" id="PF04149">
    <property type="entry name" value="DUF397"/>
    <property type="match status" value="1"/>
</dbReference>
<feature type="domain" description="DUF397" evidence="1">
    <location>
        <begin position="16"/>
        <end position="68"/>
    </location>
</feature>
<sequence length="77" mass="8432">MSERIAAHELPSSEIVWRKSSYSGPHGNCVEVAQLSADRIGVRNSRHPRGAVLTFARAEFDAFVGAIKNGCFDGLMR</sequence>
<gene>
    <name evidence="2" type="ORF">F3087_30895</name>
</gene>
<name>A0A5N0EA26_9NOCA</name>
<dbReference type="Proteomes" id="UP000323876">
    <property type="component" value="Unassembled WGS sequence"/>
</dbReference>
<dbReference type="RefSeq" id="WP_150405678.1">
    <property type="nucleotide sequence ID" value="NZ_JBHJYQ010000001.1"/>
</dbReference>
<accession>A0A5N0EA26</accession>
<reference evidence="2 3" key="1">
    <citation type="submission" date="2019-09" db="EMBL/GenBank/DDBJ databases">
        <authorList>
            <person name="Wang X."/>
        </authorList>
    </citation>
    <scope>NUCLEOTIDE SEQUENCE [LARGE SCALE GENOMIC DNA]</scope>
    <source>
        <strain evidence="2 3">CICC 11023</strain>
    </source>
</reference>
<dbReference type="AlphaFoldDB" id="A0A5N0EA26"/>
<proteinExistence type="predicted"/>
<protein>
    <submittedName>
        <fullName evidence="2">DUF397 domain-containing protein</fullName>
    </submittedName>
</protein>
<organism evidence="2 3">
    <name type="scientific">Nocardia colli</name>
    <dbReference type="NCBI Taxonomy" id="2545717"/>
    <lineage>
        <taxon>Bacteria</taxon>
        <taxon>Bacillati</taxon>
        <taxon>Actinomycetota</taxon>
        <taxon>Actinomycetes</taxon>
        <taxon>Mycobacteriales</taxon>
        <taxon>Nocardiaceae</taxon>
        <taxon>Nocardia</taxon>
    </lineage>
</organism>
<evidence type="ECO:0000313" key="2">
    <source>
        <dbReference type="EMBL" id="KAA8885319.1"/>
    </source>
</evidence>
<comment type="caution">
    <text evidence="2">The sequence shown here is derived from an EMBL/GenBank/DDBJ whole genome shotgun (WGS) entry which is preliminary data.</text>
</comment>
<keyword evidence="3" id="KW-1185">Reference proteome</keyword>
<dbReference type="OrthoDB" id="4558943at2"/>
<evidence type="ECO:0000313" key="3">
    <source>
        <dbReference type="Proteomes" id="UP000323876"/>
    </source>
</evidence>
<dbReference type="EMBL" id="VXLC01000016">
    <property type="protein sequence ID" value="KAA8885319.1"/>
    <property type="molecule type" value="Genomic_DNA"/>
</dbReference>